<name>A0A521DGY4_SACCC</name>
<dbReference type="OrthoDB" id="1092992at2"/>
<dbReference type="InterPro" id="IPR007822">
    <property type="entry name" value="LANC-like"/>
</dbReference>
<gene>
    <name evidence="1" type="ORF">SAMN06265379_105172</name>
</gene>
<accession>A0A521DGY4</accession>
<evidence type="ECO:0000313" key="2">
    <source>
        <dbReference type="Proteomes" id="UP000319040"/>
    </source>
</evidence>
<dbReference type="Proteomes" id="UP000319040">
    <property type="component" value="Unassembled WGS sequence"/>
</dbReference>
<dbReference type="GO" id="GO:0031179">
    <property type="term" value="P:peptide modification"/>
    <property type="evidence" value="ECO:0007669"/>
    <property type="project" value="InterPro"/>
</dbReference>
<dbReference type="EMBL" id="FXTB01000005">
    <property type="protein sequence ID" value="SMO70842.1"/>
    <property type="molecule type" value="Genomic_DNA"/>
</dbReference>
<organism evidence="1 2">
    <name type="scientific">Saccharicrinis carchari</name>
    <dbReference type="NCBI Taxonomy" id="1168039"/>
    <lineage>
        <taxon>Bacteria</taxon>
        <taxon>Pseudomonadati</taxon>
        <taxon>Bacteroidota</taxon>
        <taxon>Bacteroidia</taxon>
        <taxon>Marinilabiliales</taxon>
        <taxon>Marinilabiliaceae</taxon>
        <taxon>Saccharicrinis</taxon>
    </lineage>
</organism>
<protein>
    <submittedName>
        <fullName evidence="1">Lanthionine synthetase C-like protein</fullName>
    </submittedName>
</protein>
<sequence length="233" mass="27372">MEEQYMFLNEYTDRLIEKGKCCSDIGLWNGKMGIAIYLLHAARITQNEKYNNEAFNLIDAIYEQVSYKMPFCFDNGLLGIACGFEYIISKGFADADNDEMLSEIDLVAQNIIESRPTDTINLKKGICGVGYYLYYRLKHRPDKADDMATLKLKEYLIYWIDWMETTLLNTKDRHNYNDAYFLLCRLQKLNIFNYKVEKLINLCLRKIIDFNCLISDNYELLGINSLKVLKPWM</sequence>
<dbReference type="AlphaFoldDB" id="A0A521DGY4"/>
<evidence type="ECO:0000313" key="1">
    <source>
        <dbReference type="EMBL" id="SMO70842.1"/>
    </source>
</evidence>
<keyword evidence="2" id="KW-1185">Reference proteome</keyword>
<dbReference type="SUPFAM" id="SSF158745">
    <property type="entry name" value="LanC-like"/>
    <property type="match status" value="1"/>
</dbReference>
<proteinExistence type="predicted"/>
<dbReference type="Gene3D" id="1.50.10.20">
    <property type="match status" value="1"/>
</dbReference>
<reference evidence="1 2" key="1">
    <citation type="submission" date="2017-05" db="EMBL/GenBank/DDBJ databases">
        <authorList>
            <person name="Varghese N."/>
            <person name="Submissions S."/>
        </authorList>
    </citation>
    <scope>NUCLEOTIDE SEQUENCE [LARGE SCALE GENOMIC DNA]</scope>
    <source>
        <strain evidence="1 2">DSM 27040</strain>
    </source>
</reference>
<dbReference type="RefSeq" id="WP_142533622.1">
    <property type="nucleotide sequence ID" value="NZ_FXTB01000005.1"/>
</dbReference>
<dbReference type="Pfam" id="PF05147">
    <property type="entry name" value="LANC_like"/>
    <property type="match status" value="1"/>
</dbReference>